<dbReference type="GO" id="GO:0006040">
    <property type="term" value="P:amino sugar metabolic process"/>
    <property type="evidence" value="ECO:0007669"/>
    <property type="project" value="InterPro"/>
</dbReference>
<dbReference type="InterPro" id="IPR043129">
    <property type="entry name" value="ATPase_NBD"/>
</dbReference>
<organism evidence="1 2">
    <name type="scientific">Cyphellophora attinorum</name>
    <dbReference type="NCBI Taxonomy" id="1664694"/>
    <lineage>
        <taxon>Eukaryota</taxon>
        <taxon>Fungi</taxon>
        <taxon>Dikarya</taxon>
        <taxon>Ascomycota</taxon>
        <taxon>Pezizomycotina</taxon>
        <taxon>Eurotiomycetes</taxon>
        <taxon>Chaetothyriomycetidae</taxon>
        <taxon>Chaetothyriales</taxon>
        <taxon>Cyphellophoraceae</taxon>
        <taxon>Cyphellophora</taxon>
    </lineage>
</organism>
<dbReference type="Gene3D" id="3.30.420.40">
    <property type="match status" value="2"/>
</dbReference>
<evidence type="ECO:0000313" key="2">
    <source>
        <dbReference type="Proteomes" id="UP000038010"/>
    </source>
</evidence>
<dbReference type="GO" id="GO:0016773">
    <property type="term" value="F:phosphotransferase activity, alcohol group as acceptor"/>
    <property type="evidence" value="ECO:0007669"/>
    <property type="project" value="InterPro"/>
</dbReference>
<dbReference type="RefSeq" id="XP_018005761.1">
    <property type="nucleotide sequence ID" value="XM_018146880.1"/>
</dbReference>
<dbReference type="Proteomes" id="UP000038010">
    <property type="component" value="Unassembled WGS sequence"/>
</dbReference>
<dbReference type="PANTHER" id="PTHR30605">
    <property type="entry name" value="ANHYDRO-N-ACETYLMURAMIC ACID KINASE"/>
    <property type="match status" value="1"/>
</dbReference>
<name>A0A0N0NS35_9EURO</name>
<keyword evidence="1" id="KW-0418">Kinase</keyword>
<keyword evidence="1" id="KW-0808">Transferase</keyword>
<dbReference type="GO" id="GO:0009254">
    <property type="term" value="P:peptidoglycan turnover"/>
    <property type="evidence" value="ECO:0007669"/>
    <property type="project" value="InterPro"/>
</dbReference>
<dbReference type="Pfam" id="PF03702">
    <property type="entry name" value="AnmK"/>
    <property type="match status" value="1"/>
</dbReference>
<gene>
    <name evidence="1" type="ORF">AB675_657</name>
</gene>
<reference evidence="1 2" key="1">
    <citation type="submission" date="2015-06" db="EMBL/GenBank/DDBJ databases">
        <title>Draft genome of the ant-associated black yeast Phialophora attae CBS 131958.</title>
        <authorList>
            <person name="Moreno L.F."/>
            <person name="Stielow B.J."/>
            <person name="de Hoog S."/>
            <person name="Vicente V.A."/>
            <person name="Weiss V.A."/>
            <person name="de Vries M."/>
            <person name="Cruz L.M."/>
            <person name="Souza E.M."/>
        </authorList>
    </citation>
    <scope>NUCLEOTIDE SEQUENCE [LARGE SCALE GENOMIC DNA]</scope>
    <source>
        <strain evidence="1 2">CBS 131958</strain>
    </source>
</reference>
<dbReference type="AlphaFoldDB" id="A0A0N0NS35"/>
<protein>
    <submittedName>
        <fullName evidence="1">Anhydro-N-acetylmuramic acid kinase</fullName>
    </submittedName>
</protein>
<dbReference type="VEuPathDB" id="FungiDB:AB675_657"/>
<proteinExistence type="predicted"/>
<dbReference type="OrthoDB" id="5427593at2759"/>
<comment type="caution">
    <text evidence="1">The sequence shown here is derived from an EMBL/GenBank/DDBJ whole genome shotgun (WGS) entry which is preliminary data.</text>
</comment>
<dbReference type="InterPro" id="IPR005338">
    <property type="entry name" value="Anhydro_N_Ac-Mur_kinase"/>
</dbReference>
<dbReference type="GO" id="GO:0005524">
    <property type="term" value="F:ATP binding"/>
    <property type="evidence" value="ECO:0007669"/>
    <property type="project" value="InterPro"/>
</dbReference>
<dbReference type="GO" id="GO:0016301">
    <property type="term" value="F:kinase activity"/>
    <property type="evidence" value="ECO:0007669"/>
    <property type="project" value="UniProtKB-KW"/>
</dbReference>
<dbReference type="GeneID" id="28738749"/>
<sequence>MTITQTSVMNGHHTSNGYHLDDNVKAVKPVQSKDNGLDLTVLGMNSGTCLDGIDCALVRYRQEAPDAPLHMELLYYDEIPVPEWIKSPILKMLRETKTTPSQMSQINVQLGMMFAEAVDTFCDKHGVAKSSIDLIGSHGQTIWLLSMPRKDETRSALCMGEGTVMASLTGITSVTDFRMAEQAVGRQGAPLVALIDGLLLHHPTKWRICQNIGGIANLCIIPPDSEGGVDAMIDWDCGPGNMFIDNAMRYFTNGKQEYDRDGEWGAQGTVDQSIVDCFLNSNWYVNHAPPKTTGRETFGDNEGQQLVTQCLNKGLSKYDTIATITRITAENIIWQYKTFFRDWKKIDEVFMCGGGARNPNIIRYLQQQLPNVHIRALDETGVPSDAKEAISFAQQAVEAVLGRAALVPINSDSLTPNTISGKIAPGLKWRSLMKMCCDFGAGQPLPTVKNMVVDKPYTKWMSMPGVYTAKS</sequence>
<dbReference type="STRING" id="1664694.A0A0N0NS35"/>
<keyword evidence="2" id="KW-1185">Reference proteome</keyword>
<accession>A0A0N0NS35</accession>
<dbReference type="PANTHER" id="PTHR30605:SF0">
    <property type="entry name" value="ANHYDRO-N-ACETYLMURAMIC ACID KINASE"/>
    <property type="match status" value="1"/>
</dbReference>
<dbReference type="EMBL" id="LFJN01000001">
    <property type="protein sequence ID" value="KPI45798.1"/>
    <property type="molecule type" value="Genomic_DNA"/>
</dbReference>
<evidence type="ECO:0000313" key="1">
    <source>
        <dbReference type="EMBL" id="KPI45798.1"/>
    </source>
</evidence>
<dbReference type="SUPFAM" id="SSF53067">
    <property type="entry name" value="Actin-like ATPase domain"/>
    <property type="match status" value="1"/>
</dbReference>